<evidence type="ECO:0000256" key="1">
    <source>
        <dbReference type="ARBA" id="ARBA00001947"/>
    </source>
</evidence>
<dbReference type="InterPro" id="IPR050246">
    <property type="entry name" value="Class_II_FBP_aldolase"/>
</dbReference>
<dbReference type="RefSeq" id="WP_380896443.1">
    <property type="nucleotide sequence ID" value="NZ_JBHUFU010000001.1"/>
</dbReference>
<dbReference type="InterPro" id="IPR000771">
    <property type="entry name" value="FBA_II"/>
</dbReference>
<dbReference type="PANTHER" id="PTHR30304">
    <property type="entry name" value="D-TAGATOSE-1,6-BISPHOSPHATE ALDOLASE"/>
    <property type="match status" value="1"/>
</dbReference>
<proteinExistence type="predicted"/>
<evidence type="ECO:0000313" key="4">
    <source>
        <dbReference type="Proteomes" id="UP001597365"/>
    </source>
</evidence>
<gene>
    <name evidence="3" type="ORF">ACFSJS_03340</name>
</gene>
<evidence type="ECO:0000256" key="2">
    <source>
        <dbReference type="SAM" id="MobiDB-lite"/>
    </source>
</evidence>
<name>A0ABW4PDD7_9ACTN</name>
<feature type="region of interest" description="Disordered" evidence="2">
    <location>
        <begin position="140"/>
        <end position="164"/>
    </location>
</feature>
<organism evidence="3 4">
    <name type="scientific">Streptomyces desertarenae</name>
    <dbReference type="NCBI Taxonomy" id="2666184"/>
    <lineage>
        <taxon>Bacteria</taxon>
        <taxon>Bacillati</taxon>
        <taxon>Actinomycetota</taxon>
        <taxon>Actinomycetes</taxon>
        <taxon>Kitasatosporales</taxon>
        <taxon>Streptomycetaceae</taxon>
        <taxon>Streptomyces</taxon>
    </lineage>
</organism>
<comment type="cofactor">
    <cofactor evidence="1">
        <name>Zn(2+)</name>
        <dbReference type="ChEBI" id="CHEBI:29105"/>
    </cofactor>
</comment>
<dbReference type="Pfam" id="PF01116">
    <property type="entry name" value="F_bP_aldolase"/>
    <property type="match status" value="1"/>
</dbReference>
<dbReference type="EMBL" id="JBHUFU010000001">
    <property type="protein sequence ID" value="MFD1828701.1"/>
    <property type="molecule type" value="Genomic_DNA"/>
</dbReference>
<dbReference type="Gene3D" id="3.20.20.70">
    <property type="entry name" value="Aldolase class I"/>
    <property type="match status" value="1"/>
</dbReference>
<reference evidence="4" key="1">
    <citation type="journal article" date="2019" name="Int. J. Syst. Evol. Microbiol.">
        <title>The Global Catalogue of Microorganisms (GCM) 10K type strain sequencing project: providing services to taxonomists for standard genome sequencing and annotation.</title>
        <authorList>
            <consortium name="The Broad Institute Genomics Platform"/>
            <consortium name="The Broad Institute Genome Sequencing Center for Infectious Disease"/>
            <person name="Wu L."/>
            <person name="Ma J."/>
        </authorList>
    </citation>
    <scope>NUCLEOTIDE SEQUENCE [LARGE SCALE GENOMIC DNA]</scope>
    <source>
        <strain evidence="4">CGMCC 4.7455</strain>
    </source>
</reference>
<dbReference type="PIRSF" id="PIRSF001359">
    <property type="entry name" value="F_bP_aldolase_II"/>
    <property type="match status" value="1"/>
</dbReference>
<dbReference type="Proteomes" id="UP001597365">
    <property type="component" value="Unassembled WGS sequence"/>
</dbReference>
<dbReference type="InterPro" id="IPR013785">
    <property type="entry name" value="Aldolase_TIM"/>
</dbReference>
<keyword evidence="4" id="KW-1185">Reference proteome</keyword>
<dbReference type="SUPFAM" id="SSF51569">
    <property type="entry name" value="Aldolase"/>
    <property type="match status" value="1"/>
</dbReference>
<protein>
    <submittedName>
        <fullName evidence="3">Ketose-bisphosphate aldolase</fullName>
    </submittedName>
</protein>
<dbReference type="PANTHER" id="PTHR30304:SF0">
    <property type="entry name" value="D-TAGATOSE-1,6-BISPHOSPHATE ALDOLASE SUBUNIT GATY-RELATED"/>
    <property type="match status" value="1"/>
</dbReference>
<sequence length="303" mass="30347">MPLVGTGELVARAHAAGHGVAAFNVITLEHAEAVAAGAEAAGAAAVLQVSENAVRFHGGRLGPVAAAAAAVARASSAPLALHLDHVESPELLRAAPGAGFGSVMFDASKLPYAENVAATAEAVRFGHAHGMWVEAELGRVGGKPGDPSPGRGPLDAHAPGARTDPEEAREYVAATGVDALAVAVGSSHAMTERTAALDHGLIGELRRAVPVPLVLHGSSGVPDGELRRAVASGMVKINVGTALNAALTGAVRAFLEREPRVVDPRRYLAPAREAMAETVASFLRTVSPAGGPAGAVPAGAVSP</sequence>
<dbReference type="NCBIfam" id="TIGR00167">
    <property type="entry name" value="cbbA"/>
    <property type="match status" value="1"/>
</dbReference>
<evidence type="ECO:0000313" key="3">
    <source>
        <dbReference type="EMBL" id="MFD1828701.1"/>
    </source>
</evidence>
<comment type="caution">
    <text evidence="3">The sequence shown here is derived from an EMBL/GenBank/DDBJ whole genome shotgun (WGS) entry which is preliminary data.</text>
</comment>
<accession>A0ABW4PDD7</accession>